<evidence type="ECO:0000256" key="1">
    <source>
        <dbReference type="ARBA" id="ARBA00000085"/>
    </source>
</evidence>
<proteinExistence type="predicted"/>
<dbReference type="InterPro" id="IPR036890">
    <property type="entry name" value="HATPase_C_sf"/>
</dbReference>
<dbReference type="InterPro" id="IPR014310">
    <property type="entry name" value="Sig_transdc_His_kinase_PhoR"/>
</dbReference>
<dbReference type="Gene3D" id="1.10.287.130">
    <property type="match status" value="1"/>
</dbReference>
<dbReference type="Gene3D" id="3.30.565.10">
    <property type="entry name" value="Histidine kinase-like ATPase, C-terminal domain"/>
    <property type="match status" value="1"/>
</dbReference>
<comment type="catalytic activity">
    <reaction evidence="1">
        <text>ATP + protein L-histidine = ADP + protein N-phospho-L-histidine.</text>
        <dbReference type="EC" id="2.7.13.3"/>
    </reaction>
</comment>
<dbReference type="InterPro" id="IPR036097">
    <property type="entry name" value="HisK_dim/P_sf"/>
</dbReference>
<evidence type="ECO:0000256" key="9">
    <source>
        <dbReference type="ARBA" id="ARBA00022741"/>
    </source>
</evidence>
<evidence type="ECO:0000256" key="13">
    <source>
        <dbReference type="ARBA" id="ARBA00023012"/>
    </source>
</evidence>
<dbReference type="PRINTS" id="PR00344">
    <property type="entry name" value="BCTRLSENSOR"/>
</dbReference>
<dbReference type="InterPro" id="IPR005467">
    <property type="entry name" value="His_kinase_dom"/>
</dbReference>
<keyword evidence="8 14" id="KW-0812">Transmembrane</keyword>
<dbReference type="NCBIfam" id="TIGR02966">
    <property type="entry name" value="phoR_proteo"/>
    <property type="match status" value="1"/>
</dbReference>
<keyword evidence="6" id="KW-0597">Phosphoprotein</keyword>
<accession>A0ABQ6H3C8</accession>
<evidence type="ECO:0000256" key="11">
    <source>
        <dbReference type="ARBA" id="ARBA00022840"/>
    </source>
</evidence>
<feature type="transmembrane region" description="Helical" evidence="14">
    <location>
        <begin position="14"/>
        <end position="47"/>
    </location>
</feature>
<dbReference type="Gene3D" id="3.30.450.20">
    <property type="entry name" value="PAS domain"/>
    <property type="match status" value="1"/>
</dbReference>
<keyword evidence="17" id="KW-1185">Reference proteome</keyword>
<evidence type="ECO:0000256" key="10">
    <source>
        <dbReference type="ARBA" id="ARBA00022777"/>
    </source>
</evidence>
<keyword evidence="9" id="KW-0547">Nucleotide-binding</keyword>
<evidence type="ECO:0000256" key="7">
    <source>
        <dbReference type="ARBA" id="ARBA00022679"/>
    </source>
</evidence>
<dbReference type="InterPro" id="IPR035965">
    <property type="entry name" value="PAS-like_dom_sf"/>
</dbReference>
<keyword evidence="5" id="KW-1003">Cell membrane</keyword>
<evidence type="ECO:0000256" key="3">
    <source>
        <dbReference type="ARBA" id="ARBA00012438"/>
    </source>
</evidence>
<dbReference type="InterPro" id="IPR003594">
    <property type="entry name" value="HATPase_dom"/>
</dbReference>
<dbReference type="EC" id="2.7.13.3" evidence="3"/>
<evidence type="ECO:0000256" key="5">
    <source>
        <dbReference type="ARBA" id="ARBA00022475"/>
    </source>
</evidence>
<dbReference type="SUPFAM" id="SSF55785">
    <property type="entry name" value="PYP-like sensor domain (PAS domain)"/>
    <property type="match status" value="1"/>
</dbReference>
<evidence type="ECO:0000313" key="16">
    <source>
        <dbReference type="EMBL" id="GLX82409.1"/>
    </source>
</evidence>
<dbReference type="InterPro" id="IPR003661">
    <property type="entry name" value="HisK_dim/P_dom"/>
</dbReference>
<evidence type="ECO:0000256" key="14">
    <source>
        <dbReference type="SAM" id="Phobius"/>
    </source>
</evidence>
<keyword evidence="12 14" id="KW-1133">Transmembrane helix</keyword>
<comment type="caution">
    <text evidence="16">The sequence shown here is derived from an EMBL/GenBank/DDBJ whole genome shotgun (WGS) entry which is preliminary data.</text>
</comment>
<sequence>MYLGTSTVTLYKRLLLVLIASGLIGWLFGIFWPAIAISSVALLIWHYHHLVQLVHWLWQSKSINPPQASGTWGRIYDGLYHLLNKQRKKQKQLRHRIRQFRDGAEALPDAAVVLSTDFIIEWSNKKAQNLLGVVCPNDVGQRVDNLIRNPEFSQVLTNYEFDTPFHIDSPMKEDTRLELRMMLYGADQYLMIARDVSKLNRLETMRRDFVANVSHELKTPLTVMRGYVEMIQQTGDDFDEHWMNVFGTIEGQVTRMDRLVEQLLILSKVENNSTYDDTHLVNLSELVEGLIKDSQWLNQEKGHTITSEIAPNIFIFGLDTELKSACSNLISNAIAYTPDSGNIGVSLQFIKQSNGVGVKFSVKDDGTGIKPEHINRITERFYRIDKSRSRNTGGSGLGLAIVKHVLQHHNAELVINSQWGQGSEFSIVFASSSVEQVNQ</sequence>
<gene>
    <name evidence="16" type="primary">phoR</name>
    <name evidence="16" type="ORF">theurythT_18610</name>
</gene>
<reference evidence="16 17" key="1">
    <citation type="submission" date="2023-03" db="EMBL/GenBank/DDBJ databases">
        <title>Draft genome sequence of Thalassotalea eurytherma JCM 18482T.</title>
        <authorList>
            <person name="Sawabe T."/>
        </authorList>
    </citation>
    <scope>NUCLEOTIDE SEQUENCE [LARGE SCALE GENOMIC DNA]</scope>
    <source>
        <strain evidence="16 17">JCM 18482</strain>
    </source>
</reference>
<evidence type="ECO:0000256" key="4">
    <source>
        <dbReference type="ARBA" id="ARBA00022448"/>
    </source>
</evidence>
<dbReference type="InterPro" id="IPR050351">
    <property type="entry name" value="BphY/WalK/GraS-like"/>
</dbReference>
<keyword evidence="11" id="KW-0067">ATP-binding</keyword>
<dbReference type="Proteomes" id="UP001157133">
    <property type="component" value="Unassembled WGS sequence"/>
</dbReference>
<dbReference type="Pfam" id="PF02518">
    <property type="entry name" value="HATPase_c"/>
    <property type="match status" value="1"/>
</dbReference>
<dbReference type="SMART" id="SM00387">
    <property type="entry name" value="HATPase_c"/>
    <property type="match status" value="1"/>
</dbReference>
<dbReference type="InterPro" id="IPR021766">
    <property type="entry name" value="PhoR_N"/>
</dbReference>
<comment type="subcellular location">
    <subcellularLocation>
        <location evidence="2">Cell membrane</location>
    </subcellularLocation>
</comment>
<organism evidence="16 17">
    <name type="scientific">Thalassotalea eurytherma</name>
    <dbReference type="NCBI Taxonomy" id="1144278"/>
    <lineage>
        <taxon>Bacteria</taxon>
        <taxon>Pseudomonadati</taxon>
        <taxon>Pseudomonadota</taxon>
        <taxon>Gammaproteobacteria</taxon>
        <taxon>Alteromonadales</taxon>
        <taxon>Colwelliaceae</taxon>
        <taxon>Thalassotalea</taxon>
    </lineage>
</organism>
<feature type="domain" description="Histidine kinase" evidence="15">
    <location>
        <begin position="212"/>
        <end position="433"/>
    </location>
</feature>
<dbReference type="PANTHER" id="PTHR45453:SF1">
    <property type="entry name" value="PHOSPHATE REGULON SENSOR PROTEIN PHOR"/>
    <property type="match status" value="1"/>
</dbReference>
<dbReference type="SUPFAM" id="SSF55874">
    <property type="entry name" value="ATPase domain of HSP90 chaperone/DNA topoisomerase II/histidine kinase"/>
    <property type="match status" value="1"/>
</dbReference>
<dbReference type="Pfam" id="PF11808">
    <property type="entry name" value="PhoR"/>
    <property type="match status" value="1"/>
</dbReference>
<dbReference type="CDD" id="cd00082">
    <property type="entry name" value="HisKA"/>
    <property type="match status" value="1"/>
</dbReference>
<evidence type="ECO:0000256" key="12">
    <source>
        <dbReference type="ARBA" id="ARBA00022989"/>
    </source>
</evidence>
<dbReference type="PANTHER" id="PTHR45453">
    <property type="entry name" value="PHOSPHATE REGULON SENSOR PROTEIN PHOR"/>
    <property type="match status" value="1"/>
</dbReference>
<keyword evidence="7" id="KW-0808">Transferase</keyword>
<evidence type="ECO:0000313" key="17">
    <source>
        <dbReference type="Proteomes" id="UP001157133"/>
    </source>
</evidence>
<dbReference type="NCBIfam" id="NF008235">
    <property type="entry name" value="PRK11006.1"/>
    <property type="match status" value="1"/>
</dbReference>
<dbReference type="InterPro" id="IPR004358">
    <property type="entry name" value="Sig_transdc_His_kin-like_C"/>
</dbReference>
<evidence type="ECO:0000259" key="15">
    <source>
        <dbReference type="PROSITE" id="PS50109"/>
    </source>
</evidence>
<dbReference type="Pfam" id="PF00512">
    <property type="entry name" value="HisKA"/>
    <property type="match status" value="1"/>
</dbReference>
<dbReference type="GO" id="GO:0016301">
    <property type="term" value="F:kinase activity"/>
    <property type="evidence" value="ECO:0007669"/>
    <property type="project" value="UniProtKB-KW"/>
</dbReference>
<dbReference type="SUPFAM" id="SSF47384">
    <property type="entry name" value="Homodimeric domain of signal transducing histidine kinase"/>
    <property type="match status" value="1"/>
</dbReference>
<keyword evidence="13" id="KW-0902">Two-component regulatory system</keyword>
<keyword evidence="14" id="KW-0472">Membrane</keyword>
<dbReference type="EMBL" id="BSSU01000009">
    <property type="protein sequence ID" value="GLX82409.1"/>
    <property type="molecule type" value="Genomic_DNA"/>
</dbReference>
<evidence type="ECO:0000256" key="6">
    <source>
        <dbReference type="ARBA" id="ARBA00022553"/>
    </source>
</evidence>
<evidence type="ECO:0000256" key="8">
    <source>
        <dbReference type="ARBA" id="ARBA00022692"/>
    </source>
</evidence>
<evidence type="ECO:0000256" key="2">
    <source>
        <dbReference type="ARBA" id="ARBA00004236"/>
    </source>
</evidence>
<dbReference type="RefSeq" id="WP_284207779.1">
    <property type="nucleotide sequence ID" value="NZ_BSSU01000009.1"/>
</dbReference>
<keyword evidence="4" id="KW-0813">Transport</keyword>
<keyword evidence="10 16" id="KW-0418">Kinase</keyword>
<dbReference type="PROSITE" id="PS50109">
    <property type="entry name" value="HIS_KIN"/>
    <property type="match status" value="1"/>
</dbReference>
<protein>
    <recommendedName>
        <fullName evidence="3">histidine kinase</fullName>
        <ecNumber evidence="3">2.7.13.3</ecNumber>
    </recommendedName>
</protein>
<dbReference type="SMART" id="SM00388">
    <property type="entry name" value="HisKA"/>
    <property type="match status" value="1"/>
</dbReference>
<name>A0ABQ6H3C8_9GAMM</name>